<dbReference type="SMART" id="SM00020">
    <property type="entry name" value="Tryp_SPc"/>
    <property type="match status" value="1"/>
</dbReference>
<keyword evidence="5" id="KW-0391">Immunity</keyword>
<dbReference type="GO" id="GO:0005576">
    <property type="term" value="C:extracellular region"/>
    <property type="evidence" value="ECO:0007669"/>
    <property type="project" value="UniProtKB-SubCell"/>
</dbReference>
<dbReference type="InterPro" id="IPR033116">
    <property type="entry name" value="TRYPSIN_SER"/>
</dbReference>
<gene>
    <name evidence="12" type="ORF">AaeL_AAEL004948</name>
</gene>
<dbReference type="PROSITE" id="PS00135">
    <property type="entry name" value="TRYPSIN_SER"/>
    <property type="match status" value="1"/>
</dbReference>
<evidence type="ECO:0000259" key="11">
    <source>
        <dbReference type="PROSITE" id="PS50240"/>
    </source>
</evidence>
<dbReference type="InterPro" id="IPR043504">
    <property type="entry name" value="Peptidase_S1_PA_chymotrypsin"/>
</dbReference>
<proteinExistence type="inferred from homology"/>
<dbReference type="InterPro" id="IPR009003">
    <property type="entry name" value="Peptidase_S1_PA"/>
</dbReference>
<keyword evidence="4 10" id="KW-0732">Signal</keyword>
<dbReference type="PaxDb" id="7159-AAEL004948-PA"/>
<evidence type="ECO:0000256" key="5">
    <source>
        <dbReference type="ARBA" id="ARBA00022859"/>
    </source>
</evidence>
<dbReference type="InterPro" id="IPR051333">
    <property type="entry name" value="CLIP_Serine_Protease"/>
</dbReference>
<dbReference type="PANTHER" id="PTHR24260:SF147">
    <property type="entry name" value="EG:BACR7A4.3 PROTEIN-RELATED"/>
    <property type="match status" value="1"/>
</dbReference>
<dbReference type="FunFam" id="2.40.10.10:FF:000028">
    <property type="entry name" value="Serine protease easter"/>
    <property type="match status" value="1"/>
</dbReference>
<dbReference type="SUPFAM" id="SSF50494">
    <property type="entry name" value="Trypsin-like serine proteases"/>
    <property type="match status" value="2"/>
</dbReference>
<keyword evidence="9" id="KW-0720">Serine protease</keyword>
<feature type="domain" description="Peptidase S1" evidence="11">
    <location>
        <begin position="56"/>
        <end position="304"/>
    </location>
</feature>
<dbReference type="GO" id="GO:0004252">
    <property type="term" value="F:serine-type endopeptidase activity"/>
    <property type="evidence" value="ECO:0007669"/>
    <property type="project" value="InterPro"/>
</dbReference>
<dbReference type="PANTHER" id="PTHR24260">
    <property type="match status" value="1"/>
</dbReference>
<dbReference type="InterPro" id="IPR018114">
    <property type="entry name" value="TRYPSIN_HIS"/>
</dbReference>
<dbReference type="Pfam" id="PF00089">
    <property type="entry name" value="Trypsin"/>
    <property type="match status" value="1"/>
</dbReference>
<dbReference type="CDD" id="cd00190">
    <property type="entry name" value="Tryp_SPc"/>
    <property type="match status" value="1"/>
</dbReference>
<organism evidence="12 13">
    <name type="scientific">Aedes aegypti</name>
    <name type="common">Yellowfever mosquito</name>
    <name type="synonym">Culex aegypti</name>
    <dbReference type="NCBI Taxonomy" id="7159"/>
    <lineage>
        <taxon>Eukaryota</taxon>
        <taxon>Metazoa</taxon>
        <taxon>Ecdysozoa</taxon>
        <taxon>Arthropoda</taxon>
        <taxon>Hexapoda</taxon>
        <taxon>Insecta</taxon>
        <taxon>Pterygota</taxon>
        <taxon>Neoptera</taxon>
        <taxon>Endopterygota</taxon>
        <taxon>Diptera</taxon>
        <taxon>Nematocera</taxon>
        <taxon>Culicoidea</taxon>
        <taxon>Culicidae</taxon>
        <taxon>Culicinae</taxon>
        <taxon>Aedini</taxon>
        <taxon>Aedes</taxon>
        <taxon>Stegomyia</taxon>
    </lineage>
</organism>
<dbReference type="KEGG" id="aag:5565742"/>
<name>Q17BJ6_AEDAE</name>
<evidence type="ECO:0000256" key="1">
    <source>
        <dbReference type="ARBA" id="ARBA00004613"/>
    </source>
</evidence>
<evidence type="ECO:0000256" key="4">
    <source>
        <dbReference type="ARBA" id="ARBA00022729"/>
    </source>
</evidence>
<accession>Q17BJ6</accession>
<dbReference type="PROSITE" id="PS00134">
    <property type="entry name" value="TRYPSIN_HIS"/>
    <property type="match status" value="1"/>
</dbReference>
<reference evidence="12" key="3">
    <citation type="submission" date="2012-09" db="EMBL/GenBank/DDBJ databases">
        <authorList>
            <consortium name="VectorBase"/>
        </authorList>
    </citation>
    <scope>NUCLEOTIDE SEQUENCE</scope>
    <source>
        <strain evidence="12">Liverpool</strain>
    </source>
</reference>
<keyword evidence="2" id="KW-0964">Secreted</keyword>
<keyword evidence="7" id="KW-0325">Glycoprotein</keyword>
<keyword evidence="9" id="KW-0645">Protease</keyword>
<comment type="subcellular location">
    <subcellularLocation>
        <location evidence="1">Secreted</location>
    </subcellularLocation>
</comment>
<reference evidence="12" key="1">
    <citation type="submission" date="2005-10" db="EMBL/GenBank/DDBJ databases">
        <authorList>
            <person name="Loftus B.J."/>
            <person name="Nene V.M."/>
            <person name="Hannick L.I."/>
            <person name="Bidwell S."/>
            <person name="Haas B."/>
            <person name="Amedeo P."/>
            <person name="Orvis J."/>
            <person name="Wortman J.R."/>
            <person name="White O.R."/>
            <person name="Salzberg S."/>
            <person name="Shumway M."/>
            <person name="Koo H."/>
            <person name="Zhao Y."/>
            <person name="Holmes M."/>
            <person name="Miller J."/>
            <person name="Schatz M."/>
            <person name="Pop M."/>
            <person name="Pai G."/>
            <person name="Utterback T."/>
            <person name="Rogers Y.-H."/>
            <person name="Kravitz S."/>
            <person name="Fraser C.M."/>
        </authorList>
    </citation>
    <scope>NUCLEOTIDE SEQUENCE</scope>
    <source>
        <strain evidence="12">Liverpool</strain>
    </source>
</reference>
<evidence type="ECO:0000256" key="6">
    <source>
        <dbReference type="ARBA" id="ARBA00023157"/>
    </source>
</evidence>
<sequence length="603" mass="66664">MVRVIALCSILILTNLEVDGGTFTNVPPKDYNRRSGLHDCIDRFYSNTSFAPRPGIYNGIPVEPGEYSAFAAIGWTRSLQKVDYLCGGTLITLNFVLTAAHCSINGEQKRPDLVRLGDVNLLSDENDENVQQIAIKRFIKHPAYKASRSYNDIALIELETDIQPGPFVCSACLWADKIMDFDMLTVMGFGTTKIGSDMSPILMKADLPPLQEADCKDQFPINRRIAEGIKESQFCAASPNKDACPGDSGGPILVNLVDPNPHGLQKLIPFVTGIISIGTGCNEGSIGLYTRVASYIDWIQNVTNVSFDPKSCARNTECVPFYKDVSSSVQRPKFAPEYHVDLMNDKSKNPVCAGALIDYRHVLTSYECILAEPTFVLLDGARANITDITNHDDLAIIGLGQYYDTRPEYFKTSGPVCLLKKSNVTNFKILVSANDPENHQRLVVNALVMPDNQCKPGFICTEKEEYLIPETCVFQPGGSIASHIRVGDNFNIPLLHGINLEELSCGNRKVQLKAASVAHYYPWIESVVLGHIVESLKREETFRQHEYFRGDTCLPASGGGLGRCVPADHCEELLKDHRKGLVNIRTCLFEGDQPIVCCPNVYL</sequence>
<dbReference type="GO" id="GO:0045087">
    <property type="term" value="P:innate immune response"/>
    <property type="evidence" value="ECO:0007669"/>
    <property type="project" value="UniProtKB-KW"/>
</dbReference>
<reference evidence="12" key="2">
    <citation type="journal article" date="2007" name="Science">
        <title>Genome sequence of Aedes aegypti, a major arbovirus vector.</title>
        <authorList>
            <person name="Nene V."/>
            <person name="Wortman J.R."/>
            <person name="Lawson D."/>
            <person name="Haas B."/>
            <person name="Kodira C."/>
            <person name="Tu Z.J."/>
            <person name="Loftus B."/>
            <person name="Xi Z."/>
            <person name="Megy K."/>
            <person name="Grabherr M."/>
            <person name="Ren Q."/>
            <person name="Zdobnov E.M."/>
            <person name="Lobo N.F."/>
            <person name="Campbell K.S."/>
            <person name="Brown S.E."/>
            <person name="Bonaldo M.F."/>
            <person name="Zhu J."/>
            <person name="Sinkins S.P."/>
            <person name="Hogenkamp D.G."/>
            <person name="Amedeo P."/>
            <person name="Arensburger P."/>
            <person name="Atkinson P.W."/>
            <person name="Bidwell S."/>
            <person name="Biedler J."/>
            <person name="Birney E."/>
            <person name="Bruggner R.V."/>
            <person name="Costas J."/>
            <person name="Coy M.R."/>
            <person name="Crabtree J."/>
            <person name="Crawford M."/>
            <person name="Debruyn B."/>
            <person name="Decaprio D."/>
            <person name="Eiglmeier K."/>
            <person name="Eisenstadt E."/>
            <person name="El-Dorry H."/>
            <person name="Gelbart W.M."/>
            <person name="Gomes S.L."/>
            <person name="Hammond M."/>
            <person name="Hannick L.I."/>
            <person name="Hogan J.R."/>
            <person name="Holmes M.H."/>
            <person name="Jaffe D."/>
            <person name="Johnston J.S."/>
            <person name="Kennedy R.C."/>
            <person name="Koo H."/>
            <person name="Kravitz S."/>
            <person name="Kriventseva E.V."/>
            <person name="Kulp D."/>
            <person name="Labutti K."/>
            <person name="Lee E."/>
            <person name="Li S."/>
            <person name="Lovin D.D."/>
            <person name="Mao C."/>
            <person name="Mauceli E."/>
            <person name="Menck C.F."/>
            <person name="Miller J.R."/>
            <person name="Montgomery P."/>
            <person name="Mori A."/>
            <person name="Nascimento A.L."/>
            <person name="Naveira H.F."/>
            <person name="Nusbaum C."/>
            <person name="O'leary S."/>
            <person name="Orvis J."/>
            <person name="Pertea M."/>
            <person name="Quesneville H."/>
            <person name="Reidenbach K.R."/>
            <person name="Rogers Y.H."/>
            <person name="Roth C.W."/>
            <person name="Schneider J.R."/>
            <person name="Schatz M."/>
            <person name="Shumway M."/>
            <person name="Stanke M."/>
            <person name="Stinson E.O."/>
            <person name="Tubio J.M."/>
            <person name="Vanzee J.P."/>
            <person name="Verjovski-Almeida S."/>
            <person name="Werner D."/>
            <person name="White O."/>
            <person name="Wyder S."/>
            <person name="Zeng Q."/>
            <person name="Zhao Q."/>
            <person name="Zhao Y."/>
            <person name="Hill C.A."/>
            <person name="Raikhel A.S."/>
            <person name="Soares M.B."/>
            <person name="Knudson D.L."/>
            <person name="Lee N.H."/>
            <person name="Galagan J."/>
            <person name="Salzberg S.L."/>
            <person name="Paulsen I.T."/>
            <person name="Dimopoulos G."/>
            <person name="Collins F.H."/>
            <person name="Birren B."/>
            <person name="Fraser-Liggett C.M."/>
            <person name="Severson D.W."/>
        </authorList>
    </citation>
    <scope>NUCLEOTIDE SEQUENCE [LARGE SCALE GENOMIC DNA]</scope>
    <source>
        <strain evidence="12">Liverpool</strain>
    </source>
</reference>
<dbReference type="Proteomes" id="UP000682892">
    <property type="component" value="Unassembled WGS sequence"/>
</dbReference>
<keyword evidence="6" id="KW-1015">Disulfide bond</keyword>
<dbReference type="VEuPathDB" id="VectorBase:AAEL004948"/>
<dbReference type="eggNOG" id="KOG3627">
    <property type="taxonomic scope" value="Eukaryota"/>
</dbReference>
<protein>
    <submittedName>
        <fullName evidence="12">AAEL004948-PA</fullName>
    </submittedName>
</protein>
<dbReference type="InterPro" id="IPR001314">
    <property type="entry name" value="Peptidase_S1A"/>
</dbReference>
<evidence type="ECO:0000256" key="3">
    <source>
        <dbReference type="ARBA" id="ARBA00022588"/>
    </source>
</evidence>
<feature type="chain" id="PRO_5030175381" evidence="10">
    <location>
        <begin position="21"/>
        <end position="603"/>
    </location>
</feature>
<feature type="signal peptide" evidence="10">
    <location>
        <begin position="1"/>
        <end position="20"/>
    </location>
</feature>
<evidence type="ECO:0000313" key="12">
    <source>
        <dbReference type="EMBL" id="EAT43614.1"/>
    </source>
</evidence>
<keyword evidence="9" id="KW-0378">Hydrolase</keyword>
<evidence type="ECO:0000256" key="9">
    <source>
        <dbReference type="RuleBase" id="RU363034"/>
    </source>
</evidence>
<dbReference type="GO" id="GO:0006508">
    <property type="term" value="P:proteolysis"/>
    <property type="evidence" value="ECO:0007669"/>
    <property type="project" value="UniProtKB-KW"/>
</dbReference>
<dbReference type="EMBL" id="CH477321">
    <property type="protein sequence ID" value="EAT43614.1"/>
    <property type="molecule type" value="Genomic_DNA"/>
</dbReference>
<evidence type="ECO:0000313" key="13">
    <source>
        <dbReference type="Proteomes" id="UP000682892"/>
    </source>
</evidence>
<evidence type="ECO:0000256" key="2">
    <source>
        <dbReference type="ARBA" id="ARBA00022525"/>
    </source>
</evidence>
<dbReference type="OrthoDB" id="7764374at2759"/>
<evidence type="ECO:0000256" key="8">
    <source>
        <dbReference type="ARBA" id="ARBA00024195"/>
    </source>
</evidence>
<keyword evidence="3" id="KW-0399">Innate immunity</keyword>
<dbReference type="PROSITE" id="PS50240">
    <property type="entry name" value="TRYPSIN_DOM"/>
    <property type="match status" value="1"/>
</dbReference>
<dbReference type="InterPro" id="IPR001254">
    <property type="entry name" value="Trypsin_dom"/>
</dbReference>
<comment type="similarity">
    <text evidence="8">Belongs to the peptidase S1 family. CLIP subfamily.</text>
</comment>
<dbReference type="OMA" id="NTECVPF"/>
<dbReference type="Gene3D" id="2.40.10.10">
    <property type="entry name" value="Trypsin-like serine proteases"/>
    <property type="match status" value="2"/>
</dbReference>
<evidence type="ECO:0000256" key="10">
    <source>
        <dbReference type="SAM" id="SignalP"/>
    </source>
</evidence>
<evidence type="ECO:0000256" key="7">
    <source>
        <dbReference type="ARBA" id="ARBA00023180"/>
    </source>
</evidence>
<dbReference type="PhylomeDB" id="Q17BJ6"/>
<dbReference type="PRINTS" id="PR00722">
    <property type="entry name" value="CHYMOTRYPSIN"/>
</dbReference>
<dbReference type="STRING" id="7159.Q17BJ6"/>
<dbReference type="AlphaFoldDB" id="Q17BJ6"/>